<comment type="caution">
    <text evidence="2">The sequence shown here is derived from an EMBL/GenBank/DDBJ whole genome shotgun (WGS) entry which is preliminary data.</text>
</comment>
<keyword evidence="3" id="KW-1185">Reference proteome</keyword>
<evidence type="ECO:0000259" key="1">
    <source>
        <dbReference type="PROSITE" id="PS51207"/>
    </source>
</evidence>
<dbReference type="AlphaFoldDB" id="A0AAD4ME87"/>
<protein>
    <submittedName>
        <fullName evidence="2">Phox-associated domain-containing protein</fullName>
    </submittedName>
</protein>
<accession>A0AAD4ME87</accession>
<sequence>MISNSINEVLILIVRDFVLTWYRDISSSPSFPTAVSAMLHSSLGRLLSRLSSADLSNILVKRLLPRITTHVEQFQESEIALRGAGLERRLTESEELDMLLASRYAGKGGKLHPAISNLSSSFTKQAEENHLKSLLDRVLPFILPANEASSKALCVIVREIAACSILYPLMDMLTDPDFWNCTIDQLVSVCLWSVTR</sequence>
<dbReference type="PROSITE" id="PS51207">
    <property type="entry name" value="PXA"/>
    <property type="match status" value="1"/>
</dbReference>
<dbReference type="EMBL" id="WTXG01000001">
    <property type="protein sequence ID" value="KAI0307943.1"/>
    <property type="molecule type" value="Genomic_DNA"/>
</dbReference>
<dbReference type="PANTHER" id="PTHR22775">
    <property type="entry name" value="SORTING NEXIN"/>
    <property type="match status" value="1"/>
</dbReference>
<dbReference type="SMART" id="SM00313">
    <property type="entry name" value="PXA"/>
    <property type="match status" value="1"/>
</dbReference>
<evidence type="ECO:0000313" key="3">
    <source>
        <dbReference type="Proteomes" id="UP001203297"/>
    </source>
</evidence>
<evidence type="ECO:0000313" key="2">
    <source>
        <dbReference type="EMBL" id="KAI0307943.1"/>
    </source>
</evidence>
<gene>
    <name evidence="2" type="ORF">B0F90DRAFT_94861</name>
</gene>
<organism evidence="2 3">
    <name type="scientific">Multifurca ochricompacta</name>
    <dbReference type="NCBI Taxonomy" id="376703"/>
    <lineage>
        <taxon>Eukaryota</taxon>
        <taxon>Fungi</taxon>
        <taxon>Dikarya</taxon>
        <taxon>Basidiomycota</taxon>
        <taxon>Agaricomycotina</taxon>
        <taxon>Agaricomycetes</taxon>
        <taxon>Russulales</taxon>
        <taxon>Russulaceae</taxon>
        <taxon>Multifurca</taxon>
    </lineage>
</organism>
<proteinExistence type="predicted"/>
<dbReference type="Proteomes" id="UP001203297">
    <property type="component" value="Unassembled WGS sequence"/>
</dbReference>
<dbReference type="GO" id="GO:0035091">
    <property type="term" value="F:phosphatidylinositol binding"/>
    <property type="evidence" value="ECO:0007669"/>
    <property type="project" value="TreeGrafter"/>
</dbReference>
<dbReference type="PANTHER" id="PTHR22775:SF3">
    <property type="entry name" value="SORTING NEXIN-13"/>
    <property type="match status" value="1"/>
</dbReference>
<name>A0AAD4ME87_9AGAM</name>
<reference evidence="2" key="1">
    <citation type="journal article" date="2022" name="New Phytol.">
        <title>Evolutionary transition to the ectomycorrhizal habit in the genomes of a hyperdiverse lineage of mushroom-forming fungi.</title>
        <authorList>
            <person name="Looney B."/>
            <person name="Miyauchi S."/>
            <person name="Morin E."/>
            <person name="Drula E."/>
            <person name="Courty P.E."/>
            <person name="Kohler A."/>
            <person name="Kuo A."/>
            <person name="LaButti K."/>
            <person name="Pangilinan J."/>
            <person name="Lipzen A."/>
            <person name="Riley R."/>
            <person name="Andreopoulos W."/>
            <person name="He G."/>
            <person name="Johnson J."/>
            <person name="Nolan M."/>
            <person name="Tritt A."/>
            <person name="Barry K.W."/>
            <person name="Grigoriev I.V."/>
            <person name="Nagy L.G."/>
            <person name="Hibbett D."/>
            <person name="Henrissat B."/>
            <person name="Matheny P.B."/>
            <person name="Labbe J."/>
            <person name="Martin F.M."/>
        </authorList>
    </citation>
    <scope>NUCLEOTIDE SEQUENCE</scope>
    <source>
        <strain evidence="2">BPL690</strain>
    </source>
</reference>
<dbReference type="Pfam" id="PF02194">
    <property type="entry name" value="PXA"/>
    <property type="match status" value="1"/>
</dbReference>
<dbReference type="InterPro" id="IPR003114">
    <property type="entry name" value="Phox_assoc"/>
</dbReference>
<feature type="domain" description="PXA" evidence="1">
    <location>
        <begin position="1"/>
        <end position="190"/>
    </location>
</feature>